<proteinExistence type="predicted"/>
<feature type="compositionally biased region" description="Low complexity" evidence="1">
    <location>
        <begin position="96"/>
        <end position="109"/>
    </location>
</feature>
<name>A0ABY7LSA3_9BACT</name>
<feature type="compositionally biased region" description="Low complexity" evidence="1">
    <location>
        <begin position="64"/>
        <end position="78"/>
    </location>
</feature>
<keyword evidence="3" id="KW-1185">Reference proteome</keyword>
<evidence type="ECO:0000313" key="2">
    <source>
        <dbReference type="EMBL" id="WBA43295.1"/>
    </source>
</evidence>
<feature type="region of interest" description="Disordered" evidence="1">
    <location>
        <begin position="63"/>
        <end position="147"/>
    </location>
</feature>
<dbReference type="EMBL" id="CP114767">
    <property type="protein sequence ID" value="WBA43295.1"/>
    <property type="molecule type" value="Genomic_DNA"/>
</dbReference>
<dbReference type="Proteomes" id="UP001211005">
    <property type="component" value="Chromosome"/>
</dbReference>
<accession>A0ABY7LSA3</accession>
<gene>
    <name evidence="2" type="ORF">O3303_06930</name>
</gene>
<protein>
    <submittedName>
        <fullName evidence="2">Uncharacterized protein</fullName>
    </submittedName>
</protein>
<organism evidence="2 3">
    <name type="scientific">Hymenobacter canadensis</name>
    <dbReference type="NCBI Taxonomy" id="2999067"/>
    <lineage>
        <taxon>Bacteria</taxon>
        <taxon>Pseudomonadati</taxon>
        <taxon>Bacteroidota</taxon>
        <taxon>Cytophagia</taxon>
        <taxon>Cytophagales</taxon>
        <taxon>Hymenobacteraceae</taxon>
        <taxon>Hymenobacter</taxon>
    </lineage>
</organism>
<dbReference type="RefSeq" id="WP_269561335.1">
    <property type="nucleotide sequence ID" value="NZ_CP114767.1"/>
</dbReference>
<evidence type="ECO:0000313" key="3">
    <source>
        <dbReference type="Proteomes" id="UP001211005"/>
    </source>
</evidence>
<evidence type="ECO:0000256" key="1">
    <source>
        <dbReference type="SAM" id="MobiDB-lite"/>
    </source>
</evidence>
<reference evidence="2 3" key="1">
    <citation type="submission" date="2022-12" db="EMBL/GenBank/DDBJ databases">
        <title>Hymenobacter canadensis sp. nov. isolated from lake water of the Cambridge Bay, Canada.</title>
        <authorList>
            <person name="Kim W.H."/>
            <person name="Lee Y.M."/>
        </authorList>
    </citation>
    <scope>NUCLEOTIDE SEQUENCE [LARGE SCALE GENOMIC DNA]</scope>
    <source>
        <strain evidence="2 3">PAMC 29467</strain>
    </source>
</reference>
<sequence length="178" mass="19881">MEKLQTLLWIVLGLGVFIWRMVQKARATTTREQQQRPPRTRQAPPLPAASFEELLKQMQAGNRTTTAAPAAAEPTTPAGRPLPREKATPARSLEQRATAAASLETSTEARSLEVPLHEARRAASQPRASRRPNEPADYWARQQARAQEPARATVTDLLRNPADLRAAFMLSEILQRRF</sequence>